<name>A0A6M4G2W5_SPHYA</name>
<accession>A0A6M4G2W5</accession>
<dbReference type="RefSeq" id="WP_169859952.1">
    <property type="nucleotide sequence ID" value="NZ_CP053021.1"/>
</dbReference>
<dbReference type="Proteomes" id="UP000502611">
    <property type="component" value="Chromosome"/>
</dbReference>
<evidence type="ECO:0000313" key="2">
    <source>
        <dbReference type="EMBL" id="QJR00914.1"/>
    </source>
</evidence>
<sequence length="178" mass="20109">MGWKAVLDHYRIEHDVQVTSQGICIGSPYIHDIIVISLDRGEIVRRWGEPHSGKLGRYLQEMDADPSKLAELVAADDVFERSIPVYTYEGADIIEKQCEALGWPNVTHDGCMQFENTFSPDPGLVRTWAIDNAKAGVRWMREAVEDAEKALAEKRERLARREDDLSRLVDGFIPAGEV</sequence>
<dbReference type="EMBL" id="CP053021">
    <property type="protein sequence ID" value="QJR00914.1"/>
    <property type="molecule type" value="Genomic_DNA"/>
</dbReference>
<organism evidence="2 3">
    <name type="scientific">Sphingobium yanoikuyae</name>
    <name type="common">Sphingomonas yanoikuyae</name>
    <dbReference type="NCBI Taxonomy" id="13690"/>
    <lineage>
        <taxon>Bacteria</taxon>
        <taxon>Pseudomonadati</taxon>
        <taxon>Pseudomonadota</taxon>
        <taxon>Alphaproteobacteria</taxon>
        <taxon>Sphingomonadales</taxon>
        <taxon>Sphingomonadaceae</taxon>
        <taxon>Sphingobium</taxon>
    </lineage>
</organism>
<keyword evidence="1" id="KW-0175">Coiled coil</keyword>
<proteinExistence type="predicted"/>
<protein>
    <submittedName>
        <fullName evidence="2">Uncharacterized protein</fullName>
    </submittedName>
</protein>
<evidence type="ECO:0000313" key="3">
    <source>
        <dbReference type="Proteomes" id="UP000502611"/>
    </source>
</evidence>
<evidence type="ECO:0000256" key="1">
    <source>
        <dbReference type="SAM" id="Coils"/>
    </source>
</evidence>
<dbReference type="AlphaFoldDB" id="A0A6M4G2W5"/>
<gene>
    <name evidence="2" type="ORF">HH800_01085</name>
</gene>
<reference evidence="2 3" key="1">
    <citation type="submission" date="2020-04" db="EMBL/GenBank/DDBJ databases">
        <title>The Whole Genome Analysis of High salt-tolerant Sphingobium yanoikuyae YC-XJ2 with Aryl organophosphorus flame retardants (aryl-OPFRs)-degrading capacity and characteristics of Related phosphotriesterase.</title>
        <authorList>
            <person name="Li X."/>
        </authorList>
    </citation>
    <scope>NUCLEOTIDE SEQUENCE [LARGE SCALE GENOMIC DNA]</scope>
    <source>
        <strain evidence="2 3">YC-XJ2</strain>
    </source>
</reference>
<feature type="coiled-coil region" evidence="1">
    <location>
        <begin position="137"/>
        <end position="164"/>
    </location>
</feature>